<sequence length="79" mass="8767">MNGIARMKTATGISPSNREKVRKRFERDGVNIAEFARTHGLNRDTVYQVLSGAKKGRRGEAHRAAVLLGLKPKPRKVTP</sequence>
<dbReference type="EMBL" id="JARUHG010000001">
    <property type="protein sequence ID" value="MDR0182424.1"/>
    <property type="molecule type" value="Genomic_DNA"/>
</dbReference>
<gene>
    <name evidence="1" type="ORF">P8609_05480</name>
</gene>
<reference evidence="1 2" key="1">
    <citation type="submission" date="2023-04" db="EMBL/GenBank/DDBJ databases">
        <title>Lysobacter sp. strain UC isolated from soil sample.</title>
        <authorList>
            <person name="Choksket S."/>
            <person name="Harshvardhan F."/>
            <person name="Rana R."/>
            <person name="Patil P.B."/>
            <person name="Korpole S."/>
        </authorList>
    </citation>
    <scope>NUCLEOTIDE SEQUENCE [LARGE SCALE GENOMIC DNA]</scope>
    <source>
        <strain evidence="1 2">UC</strain>
    </source>
</reference>
<keyword evidence="1" id="KW-0238">DNA-binding</keyword>
<accession>A0ABU1CDE4</accession>
<evidence type="ECO:0000313" key="1">
    <source>
        <dbReference type="EMBL" id="MDR0182424.1"/>
    </source>
</evidence>
<evidence type="ECO:0000313" key="2">
    <source>
        <dbReference type="Proteomes" id="UP001233535"/>
    </source>
</evidence>
<comment type="caution">
    <text evidence="1">The sequence shown here is derived from an EMBL/GenBank/DDBJ whole genome shotgun (WGS) entry which is preliminary data.</text>
</comment>
<dbReference type="Proteomes" id="UP001233535">
    <property type="component" value="Unassembled WGS sequence"/>
</dbReference>
<protein>
    <submittedName>
        <fullName evidence="1">DNA-binding protein</fullName>
    </submittedName>
</protein>
<dbReference type="NCBIfam" id="TIGR04111">
    <property type="entry name" value="BcepMu_gp16"/>
    <property type="match status" value="1"/>
</dbReference>
<dbReference type="InterPro" id="IPR026365">
    <property type="entry name" value="BcepMu_gp16"/>
</dbReference>
<proteinExistence type="predicted"/>
<keyword evidence="2" id="KW-1185">Reference proteome</keyword>
<dbReference type="GO" id="GO:0003677">
    <property type="term" value="F:DNA binding"/>
    <property type="evidence" value="ECO:0007669"/>
    <property type="project" value="UniProtKB-KW"/>
</dbReference>
<name>A0ABU1CDE4_9GAMM</name>
<dbReference type="Gene3D" id="1.10.260.40">
    <property type="entry name" value="lambda repressor-like DNA-binding domains"/>
    <property type="match status" value="1"/>
</dbReference>
<organism evidence="1 2">
    <name type="scientific">Lysobacter arvi</name>
    <dbReference type="NCBI Taxonomy" id="3038776"/>
    <lineage>
        <taxon>Bacteria</taxon>
        <taxon>Pseudomonadati</taxon>
        <taxon>Pseudomonadota</taxon>
        <taxon>Gammaproteobacteria</taxon>
        <taxon>Lysobacterales</taxon>
        <taxon>Lysobacteraceae</taxon>
        <taxon>Lysobacter</taxon>
    </lineage>
</organism>
<dbReference type="InterPro" id="IPR010982">
    <property type="entry name" value="Lambda_DNA-bd_dom_sf"/>
</dbReference>